<protein>
    <submittedName>
        <fullName evidence="1">Uncharacterized protein</fullName>
    </submittedName>
</protein>
<sequence>MNRRPSQTELPAHRLPKVMTATEMRKHWLDREVIPLSPILDMTVKYAGHWWNLDGNDAWVRAVDPNAIALYEATQLRSAETLKAIQQKLRVQK</sequence>
<keyword evidence="2" id="KW-1185">Reference proteome</keyword>
<proteinExistence type="predicted"/>
<dbReference type="EMBL" id="BSDT01000001">
    <property type="protein sequence ID" value="GLI45157.1"/>
    <property type="molecule type" value="Genomic_DNA"/>
</dbReference>
<accession>A0A9W6GE68</accession>
<gene>
    <name evidence="1" type="ORF">GALLR39Z86_50070</name>
</gene>
<dbReference type="AlphaFoldDB" id="A0A9W6GE68"/>
<organism evidence="1 2">
    <name type="scientific">Glycomyces algeriensis</name>
    <dbReference type="NCBI Taxonomy" id="256037"/>
    <lineage>
        <taxon>Bacteria</taxon>
        <taxon>Bacillati</taxon>
        <taxon>Actinomycetota</taxon>
        <taxon>Actinomycetes</taxon>
        <taxon>Glycomycetales</taxon>
        <taxon>Glycomycetaceae</taxon>
        <taxon>Glycomyces</taxon>
    </lineage>
</organism>
<evidence type="ECO:0000313" key="2">
    <source>
        <dbReference type="Proteomes" id="UP001144313"/>
    </source>
</evidence>
<comment type="caution">
    <text evidence="1">The sequence shown here is derived from an EMBL/GenBank/DDBJ whole genome shotgun (WGS) entry which is preliminary data.</text>
</comment>
<dbReference type="Proteomes" id="UP001144313">
    <property type="component" value="Unassembled WGS sequence"/>
</dbReference>
<reference evidence="1" key="1">
    <citation type="submission" date="2022-12" db="EMBL/GenBank/DDBJ databases">
        <title>Reference genome sequencing for broad-spectrum identification of bacterial and archaeal isolates by mass spectrometry.</title>
        <authorList>
            <person name="Sekiguchi Y."/>
            <person name="Tourlousse D.M."/>
        </authorList>
    </citation>
    <scope>NUCLEOTIDE SEQUENCE</scope>
    <source>
        <strain evidence="1">LLR39Z86</strain>
    </source>
</reference>
<name>A0A9W6GE68_9ACTN</name>
<dbReference type="RefSeq" id="WP_270118427.1">
    <property type="nucleotide sequence ID" value="NZ_BAAAOL010000001.1"/>
</dbReference>
<evidence type="ECO:0000313" key="1">
    <source>
        <dbReference type="EMBL" id="GLI45157.1"/>
    </source>
</evidence>